<evidence type="ECO:0000313" key="3">
    <source>
        <dbReference type="Proteomes" id="UP000516134"/>
    </source>
</evidence>
<organism evidence="2 3">
    <name type="scientific">Sphingomonas daechungensis</name>
    <dbReference type="NCBI Taxonomy" id="1176646"/>
    <lineage>
        <taxon>Bacteria</taxon>
        <taxon>Pseudomonadati</taxon>
        <taxon>Pseudomonadota</taxon>
        <taxon>Alphaproteobacteria</taxon>
        <taxon>Sphingomonadales</taxon>
        <taxon>Sphingomonadaceae</taxon>
        <taxon>Sphingomonas</taxon>
    </lineage>
</organism>
<dbReference type="Gene3D" id="3.40.50.2000">
    <property type="entry name" value="Glycogen Phosphorylase B"/>
    <property type="match status" value="2"/>
</dbReference>
<accession>A0ABX6T2I0</accession>
<dbReference type="EMBL" id="CP060780">
    <property type="protein sequence ID" value="QNP43107.1"/>
    <property type="molecule type" value="Genomic_DNA"/>
</dbReference>
<sequence>MTNEPPSPTVAYVMTHYPRVALSFLSGEIDEMELRGATIAPFAMNLPDQADLLSEDARTRYAKTHYLKRSWGDLLGAFSSAALRHPLAMAKLIGTAVKSARGDLPLTARRFSHLLQGAAVARECQRRNIHHLHAQFGQAPATIAWFAAEIMNFGERRANWSFTIHGFQDFVDETIARLDLKAASASFVVCVSDFTRSQLYRLLHPSLWNRARVVRCGIDLSRFRQRPARPQSAVPRLISVGRLSTEKGQVVLLRACKLLADRSTKVHLTLIGSGPLEGLIRSEIANEGMADYVELTGELPPGQVRERLEASDVFCLTSFAEGLPISIMEAMAVGVPVVASSIAGIPELVVNGETGLTVPAGNVEALADAIEKLLSAPNLRDSIIAAARKRVEQQHERHRNCDAMFELLTNRAEVVA</sequence>
<evidence type="ECO:0000259" key="1">
    <source>
        <dbReference type="Pfam" id="PF00534"/>
    </source>
</evidence>
<gene>
    <name evidence="2" type="ORF">H9L15_14315</name>
</gene>
<proteinExistence type="predicted"/>
<protein>
    <submittedName>
        <fullName evidence="2">Glycosyltransferase</fullName>
    </submittedName>
</protein>
<dbReference type="Pfam" id="PF00534">
    <property type="entry name" value="Glycos_transf_1"/>
    <property type="match status" value="1"/>
</dbReference>
<evidence type="ECO:0000313" key="2">
    <source>
        <dbReference type="EMBL" id="QNP43107.1"/>
    </source>
</evidence>
<dbReference type="RefSeq" id="WP_187714537.1">
    <property type="nucleotide sequence ID" value="NZ_BAABJC010000001.1"/>
</dbReference>
<dbReference type="SUPFAM" id="SSF53756">
    <property type="entry name" value="UDP-Glycosyltransferase/glycogen phosphorylase"/>
    <property type="match status" value="1"/>
</dbReference>
<dbReference type="InterPro" id="IPR050194">
    <property type="entry name" value="Glycosyltransferase_grp1"/>
</dbReference>
<dbReference type="Proteomes" id="UP000516134">
    <property type="component" value="Chromosome"/>
</dbReference>
<dbReference type="PANTHER" id="PTHR45947:SF15">
    <property type="entry name" value="TEICHURONIC ACID BIOSYNTHESIS GLYCOSYLTRANSFERASE TUAC-RELATED"/>
    <property type="match status" value="1"/>
</dbReference>
<feature type="domain" description="Glycosyl transferase family 1" evidence="1">
    <location>
        <begin position="235"/>
        <end position="390"/>
    </location>
</feature>
<keyword evidence="3" id="KW-1185">Reference proteome</keyword>
<dbReference type="PANTHER" id="PTHR45947">
    <property type="entry name" value="SULFOQUINOVOSYL TRANSFERASE SQD2"/>
    <property type="match status" value="1"/>
</dbReference>
<dbReference type="InterPro" id="IPR001296">
    <property type="entry name" value="Glyco_trans_1"/>
</dbReference>
<reference evidence="2 3" key="1">
    <citation type="submission" date="2020-08" db="EMBL/GenBank/DDBJ databases">
        <title>Genome sequence of Sphingomonas daechungensis KACC 18115T.</title>
        <authorList>
            <person name="Hyun D.-W."/>
            <person name="Bae J.-W."/>
        </authorList>
    </citation>
    <scope>NUCLEOTIDE SEQUENCE [LARGE SCALE GENOMIC DNA]</scope>
    <source>
        <strain evidence="2 3">KACC 18115</strain>
    </source>
</reference>
<name>A0ABX6T2I0_9SPHN</name>